<dbReference type="CDD" id="cd12266">
    <property type="entry name" value="RRM_like_XS"/>
    <property type="match status" value="1"/>
</dbReference>
<dbReference type="InterPro" id="IPR045177">
    <property type="entry name" value="FDM1-5/IDN2"/>
</dbReference>
<keyword evidence="1 3" id="KW-0175">Coiled coil</keyword>
<feature type="domain" description="Factor of DNA methylation 1-5/IDN2" evidence="5">
    <location>
        <begin position="500"/>
        <end position="632"/>
    </location>
</feature>
<accession>A0ABD3U4Q8</accession>
<dbReference type="InterPro" id="IPR038588">
    <property type="entry name" value="XS_domain_sf"/>
</dbReference>
<dbReference type="Pfam" id="PF03468">
    <property type="entry name" value="XS"/>
    <property type="match status" value="1"/>
</dbReference>
<protein>
    <submittedName>
        <fullName evidence="7">Uncharacterized protein</fullName>
    </submittedName>
</protein>
<evidence type="ECO:0000259" key="4">
    <source>
        <dbReference type="Pfam" id="PF03468"/>
    </source>
</evidence>
<reference evidence="7 8" key="1">
    <citation type="submission" date="2024-12" db="EMBL/GenBank/DDBJ databases">
        <title>The unique morphological basis and parallel evolutionary history of personate flowers in Penstemon.</title>
        <authorList>
            <person name="Depatie T.H."/>
            <person name="Wessinger C.A."/>
        </authorList>
    </citation>
    <scope>NUCLEOTIDE SEQUENCE [LARGE SCALE GENOMIC DNA]</scope>
    <source>
        <strain evidence="7">WTNN_2</strain>
        <tissue evidence="7">Leaf</tissue>
    </source>
</reference>
<name>A0ABD3U4Q8_9LAMI</name>
<evidence type="ECO:0000313" key="7">
    <source>
        <dbReference type="EMBL" id="KAL3843463.1"/>
    </source>
</evidence>
<dbReference type="Pfam" id="PF03469">
    <property type="entry name" value="XH"/>
    <property type="match status" value="1"/>
</dbReference>
<dbReference type="EMBL" id="JBJXBP010000002">
    <property type="protein sequence ID" value="KAL3843463.1"/>
    <property type="molecule type" value="Genomic_DNA"/>
</dbReference>
<feature type="domain" description="XS" evidence="4">
    <location>
        <begin position="116"/>
        <end position="226"/>
    </location>
</feature>
<feature type="coiled-coil region" evidence="3">
    <location>
        <begin position="272"/>
        <end position="531"/>
    </location>
</feature>
<dbReference type="Pfam" id="PF03470">
    <property type="entry name" value="zf-XS"/>
    <property type="match status" value="1"/>
</dbReference>
<evidence type="ECO:0000259" key="5">
    <source>
        <dbReference type="Pfam" id="PF03469"/>
    </source>
</evidence>
<evidence type="ECO:0000256" key="2">
    <source>
        <dbReference type="ARBA" id="ARBA00023158"/>
    </source>
</evidence>
<dbReference type="GO" id="GO:0031047">
    <property type="term" value="P:regulatory ncRNA-mediated gene silencing"/>
    <property type="evidence" value="ECO:0007669"/>
    <property type="project" value="UniProtKB-KW"/>
</dbReference>
<keyword evidence="8" id="KW-1185">Reference proteome</keyword>
<dbReference type="Gene3D" id="3.30.70.2890">
    <property type="entry name" value="XS domain"/>
    <property type="match status" value="1"/>
</dbReference>
<gene>
    <name evidence="7" type="ORF">ACJIZ3_000866</name>
</gene>
<evidence type="ECO:0000259" key="6">
    <source>
        <dbReference type="Pfam" id="PF03470"/>
    </source>
</evidence>
<evidence type="ECO:0000256" key="3">
    <source>
        <dbReference type="SAM" id="Coils"/>
    </source>
</evidence>
<dbReference type="InterPro" id="IPR005379">
    <property type="entry name" value="FDM1-5/IDN2_XH"/>
</dbReference>
<organism evidence="7 8">
    <name type="scientific">Penstemon smallii</name>
    <dbReference type="NCBI Taxonomy" id="265156"/>
    <lineage>
        <taxon>Eukaryota</taxon>
        <taxon>Viridiplantae</taxon>
        <taxon>Streptophyta</taxon>
        <taxon>Embryophyta</taxon>
        <taxon>Tracheophyta</taxon>
        <taxon>Spermatophyta</taxon>
        <taxon>Magnoliopsida</taxon>
        <taxon>eudicotyledons</taxon>
        <taxon>Gunneridae</taxon>
        <taxon>Pentapetalae</taxon>
        <taxon>asterids</taxon>
        <taxon>lamiids</taxon>
        <taxon>Lamiales</taxon>
        <taxon>Plantaginaceae</taxon>
        <taxon>Cheloneae</taxon>
        <taxon>Penstemon</taxon>
    </lineage>
</organism>
<dbReference type="PANTHER" id="PTHR21596">
    <property type="entry name" value="RIBONUCLEASE P SUBUNIT P38"/>
    <property type="match status" value="1"/>
</dbReference>
<proteinExistence type="predicted"/>
<evidence type="ECO:0000256" key="1">
    <source>
        <dbReference type="ARBA" id="ARBA00023054"/>
    </source>
</evidence>
<dbReference type="InterPro" id="IPR005380">
    <property type="entry name" value="XS_domain"/>
</dbReference>
<keyword evidence="2" id="KW-0943">RNA-mediated gene silencing</keyword>
<feature type="domain" description="Zinc finger-XS" evidence="6">
    <location>
        <begin position="43"/>
        <end position="84"/>
    </location>
</feature>
<dbReference type="PANTHER" id="PTHR21596:SF23">
    <property type="entry name" value="FACTOR OF DNA METHYLATION 4"/>
    <property type="match status" value="1"/>
</dbReference>
<dbReference type="AlphaFoldDB" id="A0ABD3U4Q8"/>
<dbReference type="InterPro" id="IPR005381">
    <property type="entry name" value="Znf-XS_domain"/>
</dbReference>
<comment type="caution">
    <text evidence="7">The sequence shown here is derived from an EMBL/GenBank/DDBJ whole genome shotgun (WGS) entry which is preliminary data.</text>
</comment>
<evidence type="ECO:0000313" key="8">
    <source>
        <dbReference type="Proteomes" id="UP001634393"/>
    </source>
</evidence>
<sequence>MSDFIEEDTDISESELEEYADSCYEKLKHRDATVKVSENGYKCPYCPGKKKQVFLFKDLLQHASAVSQGSQKRGTKDKGRHLGLVKYMLKDLNEYNSSSEVIAVTGEASGSNDVTEVYVWPWMGIVANIPVQWKDGRYVGESGSKLRDELTYKGFNPVKVHPLWNYKGHSGYAIVEFKNDVLGLCDAIRFEKDYETNHQGKRDFVGVGEKGDKRYGWVAREDDYNSKNVIGDYLRKKGNLKTVEQYQEEERQKSSKLVSGLANKIEVQNSLLKEMETKYKETSISLSNLISEKDDMLRAFNEEREKMQQNAHVHLEKISKDHERITLELEVERDMLKKREKELEKREAHNEKERATLYFEQKQNERAILEQKRADEKVIKLAEDHKREKEELNRKMIELEKQLDAKQALDLEIERLKGNLQVVKHMEVAGDEKGQEKLNAIQQELKEKEEELAYHEEMCQALVVKERKSNDELQDARKELINVLTQATSQVKSKSHIGIKRMGELDSKAFVAAAKRKYSKEEADVKAAEQCSLWEVYLKKPSWYPFRIVPADNGNGEKIIIDEEDKKVKRLRNEFGEEAYQAVTTALMEMNEYNPSGRYAIPELWNHKDDRRATLKEGILTLMNQWSLVKKKRPWTFDA</sequence>
<dbReference type="Proteomes" id="UP001634393">
    <property type="component" value="Unassembled WGS sequence"/>
</dbReference>